<feature type="region of interest" description="Disordered" evidence="1">
    <location>
        <begin position="34"/>
        <end position="133"/>
    </location>
</feature>
<comment type="caution">
    <text evidence="2">The sequence shown here is derived from an EMBL/GenBank/DDBJ whole genome shotgun (WGS) entry which is preliminary data.</text>
</comment>
<name>A0ABD2JGU7_9BILA</name>
<sequence>MAFHLSASLPLFLLLKRRIGRAVRKFLLLKQLKSDAKEAGKKRSTEKNEEEEEKPKMPATEEEAGKGQEEGGGGQLKQKKQQQQNEWNEEKEDEAEEKEEEWEEEEEEKDEWDEHMEADEDEEQTEWNEEEDNECVTSSVSALSPLAHLPYASAHQRHFSALPLRSGLQFSPHCCSLVRSVSLSSESVISVFVERFTG</sequence>
<evidence type="ECO:0000313" key="2">
    <source>
        <dbReference type="EMBL" id="KAL3089839.1"/>
    </source>
</evidence>
<evidence type="ECO:0000313" key="3">
    <source>
        <dbReference type="Proteomes" id="UP001620626"/>
    </source>
</evidence>
<evidence type="ECO:0000256" key="1">
    <source>
        <dbReference type="SAM" id="MobiDB-lite"/>
    </source>
</evidence>
<dbReference type="EMBL" id="JBICBT010000971">
    <property type="protein sequence ID" value="KAL3089839.1"/>
    <property type="molecule type" value="Genomic_DNA"/>
</dbReference>
<protein>
    <submittedName>
        <fullName evidence="2">Uncharacterized protein</fullName>
    </submittedName>
</protein>
<dbReference type="AlphaFoldDB" id="A0ABD2JGU7"/>
<dbReference type="Proteomes" id="UP001620626">
    <property type="component" value="Unassembled WGS sequence"/>
</dbReference>
<reference evidence="2 3" key="1">
    <citation type="submission" date="2024-10" db="EMBL/GenBank/DDBJ databases">
        <authorList>
            <person name="Kim D."/>
        </authorList>
    </citation>
    <scope>NUCLEOTIDE SEQUENCE [LARGE SCALE GENOMIC DNA]</scope>
    <source>
        <strain evidence="2">BH-2024</strain>
    </source>
</reference>
<organism evidence="2 3">
    <name type="scientific">Heterodera trifolii</name>
    <dbReference type="NCBI Taxonomy" id="157864"/>
    <lineage>
        <taxon>Eukaryota</taxon>
        <taxon>Metazoa</taxon>
        <taxon>Ecdysozoa</taxon>
        <taxon>Nematoda</taxon>
        <taxon>Chromadorea</taxon>
        <taxon>Rhabditida</taxon>
        <taxon>Tylenchina</taxon>
        <taxon>Tylenchomorpha</taxon>
        <taxon>Tylenchoidea</taxon>
        <taxon>Heteroderidae</taxon>
        <taxon>Heteroderinae</taxon>
        <taxon>Heterodera</taxon>
    </lineage>
</organism>
<feature type="compositionally biased region" description="Acidic residues" evidence="1">
    <location>
        <begin position="87"/>
        <end position="133"/>
    </location>
</feature>
<proteinExistence type="predicted"/>
<feature type="compositionally biased region" description="Basic and acidic residues" evidence="1">
    <location>
        <begin position="34"/>
        <end position="47"/>
    </location>
</feature>
<gene>
    <name evidence="2" type="ORF">niasHT_022471</name>
</gene>
<accession>A0ABD2JGU7</accession>
<keyword evidence="3" id="KW-1185">Reference proteome</keyword>